<dbReference type="InterPro" id="IPR036249">
    <property type="entry name" value="Thioredoxin-like_sf"/>
</dbReference>
<comment type="subcellular location">
    <subcellularLocation>
        <location evidence="1">Nucleus</location>
    </subcellularLocation>
    <subcellularLocation>
        <location evidence="2">Plastid</location>
        <location evidence="2">Chloroplast thylakoid lumen</location>
    </subcellularLocation>
</comment>
<evidence type="ECO:0000256" key="11">
    <source>
        <dbReference type="ARBA" id="ARBA00032824"/>
    </source>
</evidence>
<protein>
    <recommendedName>
        <fullName evidence="4">thioredoxin-dependent peroxiredoxin</fullName>
        <ecNumber evidence="4">1.11.1.24</ecNumber>
    </recommendedName>
    <alternativeName>
        <fullName evidence="15">Nuclear thiol peroxidase</fullName>
    </alternativeName>
    <alternativeName>
        <fullName evidence="11">Thioredoxin peroxidase</fullName>
    </alternativeName>
    <alternativeName>
        <fullName evidence="13">Thioredoxin-dependent peroxiredoxin Q</fullName>
    </alternativeName>
</protein>
<evidence type="ECO:0000313" key="18">
    <source>
        <dbReference type="Proteomes" id="UP000232323"/>
    </source>
</evidence>
<dbReference type="GO" id="GO:0045454">
    <property type="term" value="P:cell redox homeostasis"/>
    <property type="evidence" value="ECO:0007669"/>
    <property type="project" value="TreeGrafter"/>
</dbReference>
<dbReference type="STRING" id="1157962.A0A250WQF1"/>
<keyword evidence="8" id="KW-1015">Disulfide bond</keyword>
<dbReference type="InterPro" id="IPR050924">
    <property type="entry name" value="Peroxiredoxin_BCP/PrxQ"/>
</dbReference>
<evidence type="ECO:0000256" key="3">
    <source>
        <dbReference type="ARBA" id="ARBA00011245"/>
    </source>
</evidence>
<keyword evidence="6" id="KW-0049">Antioxidant</keyword>
<name>A0A250WQF1_9CHLO</name>
<accession>A0A250WQF1</accession>
<evidence type="ECO:0000256" key="15">
    <source>
        <dbReference type="ARBA" id="ARBA00077538"/>
    </source>
</evidence>
<comment type="catalytic activity">
    <reaction evidence="14">
        <text>a hydroperoxide + [thioredoxin]-dithiol = an alcohol + [thioredoxin]-disulfide + H2O</text>
        <dbReference type="Rhea" id="RHEA:62620"/>
        <dbReference type="Rhea" id="RHEA-COMP:10698"/>
        <dbReference type="Rhea" id="RHEA-COMP:10700"/>
        <dbReference type="ChEBI" id="CHEBI:15377"/>
        <dbReference type="ChEBI" id="CHEBI:29950"/>
        <dbReference type="ChEBI" id="CHEBI:30879"/>
        <dbReference type="ChEBI" id="CHEBI:35924"/>
        <dbReference type="ChEBI" id="CHEBI:50058"/>
        <dbReference type="EC" id="1.11.1.24"/>
    </reaction>
</comment>
<evidence type="ECO:0000259" key="16">
    <source>
        <dbReference type="PROSITE" id="PS51352"/>
    </source>
</evidence>
<dbReference type="GO" id="GO:0009543">
    <property type="term" value="C:chloroplast thylakoid lumen"/>
    <property type="evidence" value="ECO:0007669"/>
    <property type="project" value="UniProtKB-SubCell"/>
</dbReference>
<dbReference type="FunFam" id="3.40.30.10:FF:000157">
    <property type="entry name" value="DOT5p Nuclear thiol peroxidase"/>
    <property type="match status" value="1"/>
</dbReference>
<dbReference type="EMBL" id="BEGY01000002">
    <property type="protein sequence ID" value="GAX73048.1"/>
    <property type="molecule type" value="Genomic_DNA"/>
</dbReference>
<evidence type="ECO:0000256" key="5">
    <source>
        <dbReference type="ARBA" id="ARBA00022559"/>
    </source>
</evidence>
<dbReference type="SUPFAM" id="SSF52833">
    <property type="entry name" value="Thioredoxin-like"/>
    <property type="match status" value="1"/>
</dbReference>
<dbReference type="Proteomes" id="UP000232323">
    <property type="component" value="Unassembled WGS sequence"/>
</dbReference>
<feature type="domain" description="Thioredoxin" evidence="16">
    <location>
        <begin position="52"/>
        <end position="204"/>
    </location>
</feature>
<evidence type="ECO:0000313" key="17">
    <source>
        <dbReference type="EMBL" id="GAX73048.1"/>
    </source>
</evidence>
<reference evidence="17 18" key="1">
    <citation type="submission" date="2017-08" db="EMBL/GenBank/DDBJ databases">
        <title>Acidophilic green algal genome provides insights into adaptation to an acidic environment.</title>
        <authorList>
            <person name="Hirooka S."/>
            <person name="Hirose Y."/>
            <person name="Kanesaki Y."/>
            <person name="Higuchi S."/>
            <person name="Fujiwara T."/>
            <person name="Onuma R."/>
            <person name="Era A."/>
            <person name="Ohbayashi R."/>
            <person name="Uzuka A."/>
            <person name="Nozaki H."/>
            <person name="Yoshikawa H."/>
            <person name="Miyagishima S.Y."/>
        </authorList>
    </citation>
    <scope>NUCLEOTIDE SEQUENCE [LARGE SCALE GENOMIC DNA]</scope>
    <source>
        <strain evidence="17 18">NIES-2499</strain>
    </source>
</reference>
<evidence type="ECO:0000256" key="6">
    <source>
        <dbReference type="ARBA" id="ARBA00022862"/>
    </source>
</evidence>
<dbReference type="PANTHER" id="PTHR42801:SF23">
    <property type="entry name" value="PEROXIREDOXIN DOT5"/>
    <property type="match status" value="1"/>
</dbReference>
<dbReference type="PANTHER" id="PTHR42801">
    <property type="entry name" value="THIOREDOXIN-DEPENDENT PEROXIDE REDUCTASE"/>
    <property type="match status" value="1"/>
</dbReference>
<dbReference type="GO" id="GO:0005634">
    <property type="term" value="C:nucleus"/>
    <property type="evidence" value="ECO:0007669"/>
    <property type="project" value="UniProtKB-SubCell"/>
</dbReference>
<dbReference type="GO" id="GO:0034599">
    <property type="term" value="P:cellular response to oxidative stress"/>
    <property type="evidence" value="ECO:0007669"/>
    <property type="project" value="UniProtKB-ARBA"/>
</dbReference>
<keyword evidence="5" id="KW-0575">Peroxidase</keyword>
<evidence type="ECO:0000256" key="1">
    <source>
        <dbReference type="ARBA" id="ARBA00004123"/>
    </source>
</evidence>
<evidence type="ECO:0000256" key="14">
    <source>
        <dbReference type="ARBA" id="ARBA00049091"/>
    </source>
</evidence>
<dbReference type="InterPro" id="IPR000866">
    <property type="entry name" value="AhpC/TSA"/>
</dbReference>
<keyword evidence="10" id="KW-0676">Redox-active center</keyword>
<dbReference type="GO" id="GO:0008379">
    <property type="term" value="F:thioredoxin peroxidase activity"/>
    <property type="evidence" value="ECO:0007669"/>
    <property type="project" value="TreeGrafter"/>
</dbReference>
<keyword evidence="18" id="KW-1185">Reference proteome</keyword>
<dbReference type="AlphaFoldDB" id="A0A250WQF1"/>
<dbReference type="Pfam" id="PF00578">
    <property type="entry name" value="AhpC-TSA"/>
    <property type="match status" value="1"/>
</dbReference>
<gene>
    <name evidence="17" type="ORF">CEUSTIGMA_g501.t1</name>
</gene>
<evidence type="ECO:0000256" key="9">
    <source>
        <dbReference type="ARBA" id="ARBA00023242"/>
    </source>
</evidence>
<dbReference type="PROSITE" id="PS51352">
    <property type="entry name" value="THIOREDOXIN_2"/>
    <property type="match status" value="1"/>
</dbReference>
<comment type="caution">
    <text evidence="17">The sequence shown here is derived from an EMBL/GenBank/DDBJ whole genome shotgun (WGS) entry which is preliminary data.</text>
</comment>
<evidence type="ECO:0000256" key="8">
    <source>
        <dbReference type="ARBA" id="ARBA00023157"/>
    </source>
</evidence>
<dbReference type="InterPro" id="IPR013766">
    <property type="entry name" value="Thioredoxin_domain"/>
</dbReference>
<evidence type="ECO:0000256" key="4">
    <source>
        <dbReference type="ARBA" id="ARBA00013017"/>
    </source>
</evidence>
<evidence type="ECO:0000256" key="12">
    <source>
        <dbReference type="ARBA" id="ARBA00038489"/>
    </source>
</evidence>
<evidence type="ECO:0000256" key="10">
    <source>
        <dbReference type="ARBA" id="ARBA00023284"/>
    </source>
</evidence>
<keyword evidence="7" id="KW-0560">Oxidoreductase</keyword>
<organism evidence="17 18">
    <name type="scientific">Chlamydomonas eustigma</name>
    <dbReference type="NCBI Taxonomy" id="1157962"/>
    <lineage>
        <taxon>Eukaryota</taxon>
        <taxon>Viridiplantae</taxon>
        <taxon>Chlorophyta</taxon>
        <taxon>core chlorophytes</taxon>
        <taxon>Chlorophyceae</taxon>
        <taxon>CS clade</taxon>
        <taxon>Chlamydomonadales</taxon>
        <taxon>Chlamydomonadaceae</taxon>
        <taxon>Chlamydomonas</taxon>
    </lineage>
</organism>
<dbReference type="OrthoDB" id="338622at2759"/>
<sequence length="204" mass="22292">MIKLQPSRTSCTRHISTGFVKRFDIMAPKRKVASAAEDVVVATSKKVKADGLSVGDDFPDLGPLETEESTDASKETVDLKDILKTKGVILFFYPRANTPGCTTQACGLRDTYESIAATDYELFGMSADKPKSQLNWKTKNNFPYHLLCDPSFEALKKLGVAKGGKSVNRSHIIVEKGGKVVVVEYGITPKNSIAGVKEFIESKK</sequence>
<dbReference type="Gene3D" id="3.40.30.10">
    <property type="entry name" value="Glutaredoxin"/>
    <property type="match status" value="1"/>
</dbReference>
<comment type="subunit">
    <text evidence="3">Monomer.</text>
</comment>
<evidence type="ECO:0000256" key="7">
    <source>
        <dbReference type="ARBA" id="ARBA00023002"/>
    </source>
</evidence>
<evidence type="ECO:0000256" key="13">
    <source>
        <dbReference type="ARBA" id="ARBA00042163"/>
    </source>
</evidence>
<dbReference type="CDD" id="cd03017">
    <property type="entry name" value="PRX_BCP"/>
    <property type="match status" value="1"/>
</dbReference>
<comment type="similarity">
    <text evidence="12">Belongs to the peroxiredoxin family. BCP/PrxQ subfamily.</text>
</comment>
<dbReference type="EC" id="1.11.1.24" evidence="4"/>
<proteinExistence type="inferred from homology"/>
<evidence type="ECO:0000256" key="2">
    <source>
        <dbReference type="ARBA" id="ARBA00004456"/>
    </source>
</evidence>
<keyword evidence="9" id="KW-0539">Nucleus</keyword>